<dbReference type="Gene3D" id="3.40.50.10990">
    <property type="entry name" value="GTP cyclohydrolase II"/>
    <property type="match status" value="1"/>
</dbReference>
<sequence>MATVDEFLDVSPAHRSSRKGCEIDMRVVELNDCINGGHLLVFGAITDGCLVRLHSRCLYGDVLGFEDCDCGPELEAAIDCIQGEGAGVLVYLEQEGRGAGLMNKARGLGLGQRLGLDTFESYRCLGLVEDSRDYKVAAVALAGIGLRRIRLMTNNPDKVAALQEAAVEVDVVPLHTEPRSEAARHYLTAKRVKRHHLLPE</sequence>
<dbReference type="SUPFAM" id="SSF142695">
    <property type="entry name" value="RibA-like"/>
    <property type="match status" value="1"/>
</dbReference>
<dbReference type="InterPro" id="IPR032677">
    <property type="entry name" value="GTP_cyclohydro_II"/>
</dbReference>
<organism evidence="5 6">
    <name type="scientific">Nocardia jiangsuensis</name>
    <dbReference type="NCBI Taxonomy" id="1691563"/>
    <lineage>
        <taxon>Bacteria</taxon>
        <taxon>Bacillati</taxon>
        <taxon>Actinomycetota</taxon>
        <taxon>Actinomycetes</taxon>
        <taxon>Mycobacteriales</taxon>
        <taxon>Nocardiaceae</taxon>
        <taxon>Nocardia</taxon>
    </lineage>
</organism>
<dbReference type="Proteomes" id="UP001595696">
    <property type="component" value="Unassembled WGS sequence"/>
</dbReference>
<dbReference type="Pfam" id="PF00925">
    <property type="entry name" value="GTP_cyclohydro2"/>
    <property type="match status" value="1"/>
</dbReference>
<dbReference type="PANTHER" id="PTHR21327:SF18">
    <property type="entry name" value="3,4-DIHYDROXY-2-BUTANONE 4-PHOSPHATE SYNTHASE"/>
    <property type="match status" value="1"/>
</dbReference>
<dbReference type="NCBIfam" id="NF001591">
    <property type="entry name" value="PRK00393.1"/>
    <property type="match status" value="1"/>
</dbReference>
<dbReference type="GO" id="GO:0003935">
    <property type="term" value="F:GTP cyclohydrolase II activity"/>
    <property type="evidence" value="ECO:0007669"/>
    <property type="project" value="UniProtKB-EC"/>
</dbReference>
<keyword evidence="2" id="KW-0686">Riboflavin biosynthesis</keyword>
<keyword evidence="5" id="KW-0378">Hydrolase</keyword>
<evidence type="ECO:0000256" key="1">
    <source>
        <dbReference type="ARBA" id="ARBA00005104"/>
    </source>
</evidence>
<feature type="domain" description="GTP cyclohydrolase II" evidence="4">
    <location>
        <begin position="40"/>
        <end position="169"/>
    </location>
</feature>
<evidence type="ECO:0000313" key="6">
    <source>
        <dbReference type="Proteomes" id="UP001595696"/>
    </source>
</evidence>
<gene>
    <name evidence="5" type="primary">ribA</name>
    <name evidence="5" type="ORF">ACFO0B_25890</name>
</gene>
<evidence type="ECO:0000256" key="2">
    <source>
        <dbReference type="ARBA" id="ARBA00022619"/>
    </source>
</evidence>
<dbReference type="RefSeq" id="WP_378615204.1">
    <property type="nucleotide sequence ID" value="NZ_JBHSAX010000019.1"/>
</dbReference>
<protein>
    <submittedName>
        <fullName evidence="5">GTP cyclohydrolase II RibA</fullName>
        <ecNumber evidence="5">3.5.4.25</ecNumber>
    </submittedName>
</protein>
<dbReference type="PANTHER" id="PTHR21327">
    <property type="entry name" value="GTP CYCLOHYDROLASE II-RELATED"/>
    <property type="match status" value="1"/>
</dbReference>
<proteinExistence type="predicted"/>
<dbReference type="EMBL" id="JBHSAX010000019">
    <property type="protein sequence ID" value="MFC3965436.1"/>
    <property type="molecule type" value="Genomic_DNA"/>
</dbReference>
<dbReference type="EC" id="3.5.4.25" evidence="5"/>
<accession>A0ABV8E0X2</accession>
<dbReference type="InterPro" id="IPR036144">
    <property type="entry name" value="RibA-like_sf"/>
</dbReference>
<keyword evidence="6" id="KW-1185">Reference proteome</keyword>
<evidence type="ECO:0000313" key="5">
    <source>
        <dbReference type="EMBL" id="MFC3965436.1"/>
    </source>
</evidence>
<comment type="pathway">
    <text evidence="1">Cofactor biosynthesis; riboflavin biosynthesis.</text>
</comment>
<reference evidence="6" key="1">
    <citation type="journal article" date="2019" name="Int. J. Syst. Evol. Microbiol.">
        <title>The Global Catalogue of Microorganisms (GCM) 10K type strain sequencing project: providing services to taxonomists for standard genome sequencing and annotation.</title>
        <authorList>
            <consortium name="The Broad Institute Genomics Platform"/>
            <consortium name="The Broad Institute Genome Sequencing Center for Infectious Disease"/>
            <person name="Wu L."/>
            <person name="Ma J."/>
        </authorList>
    </citation>
    <scope>NUCLEOTIDE SEQUENCE [LARGE SCALE GENOMIC DNA]</scope>
    <source>
        <strain evidence="6">CGMCC 4.7330</strain>
    </source>
</reference>
<evidence type="ECO:0000256" key="3">
    <source>
        <dbReference type="ARBA" id="ARBA00022723"/>
    </source>
</evidence>
<keyword evidence="3" id="KW-0479">Metal-binding</keyword>
<name>A0ABV8E0X2_9NOCA</name>
<evidence type="ECO:0000259" key="4">
    <source>
        <dbReference type="Pfam" id="PF00925"/>
    </source>
</evidence>
<comment type="caution">
    <text evidence="5">The sequence shown here is derived from an EMBL/GenBank/DDBJ whole genome shotgun (WGS) entry which is preliminary data.</text>
</comment>